<organism evidence="1 2">
    <name type="scientific">Flavobacterium okayamense</name>
    <dbReference type="NCBI Taxonomy" id="2830782"/>
    <lineage>
        <taxon>Bacteria</taxon>
        <taxon>Pseudomonadati</taxon>
        <taxon>Bacteroidota</taxon>
        <taxon>Flavobacteriia</taxon>
        <taxon>Flavobacteriales</taxon>
        <taxon>Flavobacteriaceae</taxon>
        <taxon>Flavobacterium</taxon>
    </lineage>
</organism>
<name>A0ABN6HXU1_9FLAO</name>
<dbReference type="InterPro" id="IPR034660">
    <property type="entry name" value="DinB/YfiT-like"/>
</dbReference>
<accession>A0ABN6HXU1</accession>
<reference evidence="1 2" key="1">
    <citation type="submission" date="2021-06" db="EMBL/GenBank/DDBJ databases">
        <title>Whole genome sequences of Flavobacterium sp. KK2020170 and assembly.</title>
        <authorList>
            <person name="Kitahara K."/>
            <person name="Miyoshi S."/>
            <person name="Uesaka K."/>
        </authorList>
    </citation>
    <scope>NUCLEOTIDE SEQUENCE [LARGE SCALE GENOMIC DNA]</scope>
    <source>
        <strain evidence="1 2">KK2020170</strain>
    </source>
</reference>
<proteinExistence type="predicted"/>
<dbReference type="EMBL" id="AP024749">
    <property type="protein sequence ID" value="BCY29101.1"/>
    <property type="molecule type" value="Genomic_DNA"/>
</dbReference>
<dbReference type="Proteomes" id="UP000825258">
    <property type="component" value="Chromosome"/>
</dbReference>
<dbReference type="SUPFAM" id="SSF109854">
    <property type="entry name" value="DinB/YfiT-like putative metalloenzymes"/>
    <property type="match status" value="1"/>
</dbReference>
<keyword evidence="2" id="KW-1185">Reference proteome</keyword>
<protein>
    <recommendedName>
        <fullName evidence="3">DinB superfamily protein</fullName>
    </recommendedName>
</protein>
<gene>
    <name evidence="1" type="ORF">KK2020170_19690</name>
</gene>
<evidence type="ECO:0000313" key="1">
    <source>
        <dbReference type="EMBL" id="BCY29101.1"/>
    </source>
</evidence>
<sequence length="148" mass="17748">MVFIKNFESALQNIAQNNSLILVDDFELKISTTKWSKKEILGHLIDSAINNIQRFTEIQYFEKPYVIRKYQQDELVQFNNYQNKNSDDLINLWLQLNSHILYLINNQTKETLSYQIILPNGEMSNFKFLIEDYLDHLFYHLKQINHES</sequence>
<dbReference type="RefSeq" id="WP_221258196.1">
    <property type="nucleotide sequence ID" value="NZ_AP024749.1"/>
</dbReference>
<evidence type="ECO:0000313" key="2">
    <source>
        <dbReference type="Proteomes" id="UP000825258"/>
    </source>
</evidence>
<evidence type="ECO:0008006" key="3">
    <source>
        <dbReference type="Google" id="ProtNLM"/>
    </source>
</evidence>
<dbReference type="Gene3D" id="1.20.120.450">
    <property type="entry name" value="dinb family like domain"/>
    <property type="match status" value="1"/>
</dbReference>